<comment type="subcellular location">
    <subcellularLocation>
        <location evidence="1">Mitochondrion membrane</location>
        <topology evidence="1">Multi-pass membrane protein</topology>
    </subcellularLocation>
</comment>
<proteinExistence type="predicted"/>
<organism evidence="6 7">
    <name type="scientific">Malassezia globosa (strain ATCC MYA-4612 / CBS 7966)</name>
    <name type="common">Dandruff-associated fungus</name>
    <dbReference type="NCBI Taxonomy" id="425265"/>
    <lineage>
        <taxon>Eukaryota</taxon>
        <taxon>Fungi</taxon>
        <taxon>Dikarya</taxon>
        <taxon>Basidiomycota</taxon>
        <taxon>Ustilaginomycotina</taxon>
        <taxon>Malasseziomycetes</taxon>
        <taxon>Malasseziales</taxon>
        <taxon>Malasseziaceae</taxon>
        <taxon>Malassezia</taxon>
    </lineage>
</organism>
<name>A8PR48_MALGO</name>
<dbReference type="OrthoDB" id="413313at2759"/>
<comment type="caution">
    <text evidence="6">The sequence shown here is derived from an EMBL/GenBank/DDBJ whole genome shotgun (WGS) entry which is preliminary data.</text>
</comment>
<evidence type="ECO:0000256" key="1">
    <source>
        <dbReference type="ARBA" id="ARBA00004225"/>
    </source>
</evidence>
<accession>A8PR48</accession>
<dbReference type="GeneID" id="5857134"/>
<keyword evidence="5" id="KW-0472">Membrane</keyword>
<dbReference type="RefSeq" id="XP_001732828.1">
    <property type="nucleotide sequence ID" value="XM_001732776.1"/>
</dbReference>
<keyword evidence="7" id="KW-1185">Reference proteome</keyword>
<dbReference type="KEGG" id="mgl:MGL_0603"/>
<evidence type="ECO:0000256" key="3">
    <source>
        <dbReference type="ARBA" id="ARBA00022989"/>
    </source>
</evidence>
<evidence type="ECO:0000256" key="2">
    <source>
        <dbReference type="ARBA" id="ARBA00022692"/>
    </source>
</evidence>
<dbReference type="InterPro" id="IPR013946">
    <property type="entry name" value="NCA2-like"/>
</dbReference>
<keyword evidence="3" id="KW-1133">Transmembrane helix</keyword>
<gene>
    <name evidence="6" type="ORF">MGL_0603</name>
</gene>
<dbReference type="PANTHER" id="PTHR28234:SF1">
    <property type="entry name" value="NUCLEAR CONTROL OF ATPASE PROTEIN 2"/>
    <property type="match status" value="1"/>
</dbReference>
<sequence length="544" mass="59863">MWTSAMHASLSDALHALPPPTPGTWSAQTLLRLRTCAALCTALARARNAGAKDADLARIVYATYLHVTTTLISDAQALEEAEAYWRRVTRDHMRAGLLWLQTLPERLVWGRRQTKWIGLHGVRAEAEAKCERLHRAYEATARALGALAIAWHTSSSSNLSMSERAKTLCKEGWLALSSDLPSRPKDHLSHTTAAFLDAVVTHEAGVSRVLRACGIPSVMTHAWPLLIVYPLVSWGATSLVYRHWTQITTQMAAAWETVQGLVVGWVYVPALRLLDTLRAGRKERALLVRRESLAADEQSLERMVESLGRDTLQLDPAALADLAARTRAGDLTPVWQVYEAAMRSPVRGFVSGSLVRTLLIHVQKAKVDLEIALSGIDWLLKSQELLLGAVGLAPALGLVYVLYASVRGSVRWLCQKPASLRASSTTQLRMDAWQALRRADARCCYCRCASSASSSHGPVDANDPASSRSMALLYGRLLLDLRVLRTSLAALIKHACHGDRLVHARLLSEADADLQALECADAWTDRANVVARMWRSWGHLISVQ</sequence>
<evidence type="ECO:0008006" key="8">
    <source>
        <dbReference type="Google" id="ProtNLM"/>
    </source>
</evidence>
<dbReference type="GO" id="GO:0005741">
    <property type="term" value="C:mitochondrial outer membrane"/>
    <property type="evidence" value="ECO:0007669"/>
    <property type="project" value="TreeGrafter"/>
</dbReference>
<dbReference type="PANTHER" id="PTHR28234">
    <property type="entry name" value="NUCLEAR CONTROL OF ATPASE PROTEIN 2"/>
    <property type="match status" value="1"/>
</dbReference>
<dbReference type="OMA" id="VARMWRS"/>
<dbReference type="Pfam" id="PF08637">
    <property type="entry name" value="NCA2"/>
    <property type="match status" value="1"/>
</dbReference>
<reference evidence="6 7" key="1">
    <citation type="journal article" date="2007" name="Proc. Natl. Acad. Sci. U.S.A.">
        <title>Dandruff-associated Malassezia genomes reveal convergent and divergent virulence traits shared with plant and human fungal pathogens.</title>
        <authorList>
            <person name="Xu J."/>
            <person name="Saunders C.W."/>
            <person name="Hu P."/>
            <person name="Grant R.A."/>
            <person name="Boekhout T."/>
            <person name="Kuramae E.E."/>
            <person name="Kronstad J.W."/>
            <person name="Deangelis Y.M."/>
            <person name="Reeder N.L."/>
            <person name="Johnstone K.R."/>
            <person name="Leland M."/>
            <person name="Fieno A.M."/>
            <person name="Begley W.M."/>
            <person name="Sun Y."/>
            <person name="Lacey M.P."/>
            <person name="Chaudhary T."/>
            <person name="Keough T."/>
            <person name="Chu L."/>
            <person name="Sears R."/>
            <person name="Yuan B."/>
            <person name="Dawson T.L.Jr."/>
        </authorList>
    </citation>
    <scope>NUCLEOTIDE SEQUENCE [LARGE SCALE GENOMIC DNA]</scope>
    <source>
        <strain evidence="7">ATCC MYA-4612 / CBS 7966</strain>
    </source>
</reference>
<evidence type="ECO:0000313" key="6">
    <source>
        <dbReference type="EMBL" id="EDP45614.1"/>
    </source>
</evidence>
<dbReference type="VEuPathDB" id="FungiDB:MGL_0603"/>
<keyword evidence="4" id="KW-0496">Mitochondrion</keyword>
<dbReference type="Proteomes" id="UP000008837">
    <property type="component" value="Unassembled WGS sequence"/>
</dbReference>
<dbReference type="InParanoid" id="A8PR48"/>
<dbReference type="STRING" id="425265.A8PR48"/>
<evidence type="ECO:0000256" key="4">
    <source>
        <dbReference type="ARBA" id="ARBA00023128"/>
    </source>
</evidence>
<evidence type="ECO:0000313" key="7">
    <source>
        <dbReference type="Proteomes" id="UP000008837"/>
    </source>
</evidence>
<keyword evidence="2" id="KW-0812">Transmembrane</keyword>
<dbReference type="AlphaFoldDB" id="A8PR48"/>
<dbReference type="EMBL" id="AAYY01000001">
    <property type="protein sequence ID" value="EDP45614.1"/>
    <property type="molecule type" value="Genomic_DNA"/>
</dbReference>
<evidence type="ECO:0000256" key="5">
    <source>
        <dbReference type="ARBA" id="ARBA00023136"/>
    </source>
</evidence>
<protein>
    <recommendedName>
        <fullName evidence="8">Nuclear control of ATPase protein 2</fullName>
    </recommendedName>
</protein>